<dbReference type="AlphaFoldDB" id="A0A8H3G213"/>
<name>A0A8H3G213_9LECA</name>
<evidence type="ECO:0000313" key="2">
    <source>
        <dbReference type="Proteomes" id="UP000664521"/>
    </source>
</evidence>
<organism evidence="1 2">
    <name type="scientific">Heterodermia speciosa</name>
    <dbReference type="NCBI Taxonomy" id="116794"/>
    <lineage>
        <taxon>Eukaryota</taxon>
        <taxon>Fungi</taxon>
        <taxon>Dikarya</taxon>
        <taxon>Ascomycota</taxon>
        <taxon>Pezizomycotina</taxon>
        <taxon>Lecanoromycetes</taxon>
        <taxon>OSLEUM clade</taxon>
        <taxon>Lecanoromycetidae</taxon>
        <taxon>Caliciales</taxon>
        <taxon>Physciaceae</taxon>
        <taxon>Heterodermia</taxon>
    </lineage>
</organism>
<protein>
    <submittedName>
        <fullName evidence="1">Uncharacterized protein</fullName>
    </submittedName>
</protein>
<evidence type="ECO:0000313" key="1">
    <source>
        <dbReference type="EMBL" id="CAF9934320.1"/>
    </source>
</evidence>
<sequence>MNAVNVMVQLALQDFESPMTRKIFALDTSRYSNVEIVIRPWNDAATATMLSGFAVLGLYDIIQSILSDPTRRFMEIFSNFVYDGVDVGWLRIKRRTVSTATLNHPNSPLSIEQSTFPPSPKPAQPLNLTTESLAQTTNETSLSTASWDDPHLDLTITQGRTTFTIYELFLSVLTFISELALSPRTGLVQDFTMTIIKPPITAPGQHIVIAFKNRRTAAVKPPYLQVEWLIKAFGSLPLYMLTHGAFRDVRSMKVGVDGVEVGWGYMVKEQIGLGSTGGLDASVSSA</sequence>
<accession>A0A8H3G213</accession>
<keyword evidence="2" id="KW-1185">Reference proteome</keyword>
<proteinExistence type="predicted"/>
<dbReference type="Proteomes" id="UP000664521">
    <property type="component" value="Unassembled WGS sequence"/>
</dbReference>
<dbReference type="OrthoDB" id="5367415at2759"/>
<dbReference type="EMBL" id="CAJPDS010000074">
    <property type="protein sequence ID" value="CAF9934320.1"/>
    <property type="molecule type" value="Genomic_DNA"/>
</dbReference>
<reference evidence="1" key="1">
    <citation type="submission" date="2021-03" db="EMBL/GenBank/DDBJ databases">
        <authorList>
            <person name="Tagirdzhanova G."/>
        </authorList>
    </citation>
    <scope>NUCLEOTIDE SEQUENCE</scope>
</reference>
<comment type="caution">
    <text evidence="1">The sequence shown here is derived from an EMBL/GenBank/DDBJ whole genome shotgun (WGS) entry which is preliminary data.</text>
</comment>
<gene>
    <name evidence="1" type="ORF">HETSPECPRED_009176</name>
</gene>